<organism evidence="2 3">
    <name type="scientific">Propionicimonas paludicola</name>
    <dbReference type="NCBI Taxonomy" id="185243"/>
    <lineage>
        <taxon>Bacteria</taxon>
        <taxon>Bacillati</taxon>
        <taxon>Actinomycetota</taxon>
        <taxon>Actinomycetes</taxon>
        <taxon>Propionibacteriales</taxon>
        <taxon>Nocardioidaceae</taxon>
        <taxon>Propionicimonas</taxon>
    </lineage>
</organism>
<comment type="caution">
    <text evidence="2">The sequence shown here is derived from an EMBL/GenBank/DDBJ whole genome shotgun (WGS) entry which is preliminary data.</text>
</comment>
<protein>
    <submittedName>
        <fullName evidence="2">Uncharacterized protein</fullName>
    </submittedName>
</protein>
<gene>
    <name evidence="2" type="ORF">ATK74_1946</name>
</gene>
<evidence type="ECO:0000313" key="3">
    <source>
        <dbReference type="Proteomes" id="UP000226079"/>
    </source>
</evidence>
<feature type="region of interest" description="Disordered" evidence="1">
    <location>
        <begin position="1"/>
        <end position="22"/>
    </location>
</feature>
<evidence type="ECO:0000313" key="2">
    <source>
        <dbReference type="EMBL" id="PFG17379.1"/>
    </source>
</evidence>
<evidence type="ECO:0000256" key="1">
    <source>
        <dbReference type="SAM" id="MobiDB-lite"/>
    </source>
</evidence>
<dbReference type="EMBL" id="PDJC01000001">
    <property type="protein sequence ID" value="PFG17379.1"/>
    <property type="molecule type" value="Genomic_DNA"/>
</dbReference>
<dbReference type="Proteomes" id="UP000226079">
    <property type="component" value="Unassembled WGS sequence"/>
</dbReference>
<proteinExistence type="predicted"/>
<reference evidence="2 3" key="1">
    <citation type="submission" date="2017-10" db="EMBL/GenBank/DDBJ databases">
        <title>Sequencing the genomes of 1000 actinobacteria strains.</title>
        <authorList>
            <person name="Klenk H.-P."/>
        </authorList>
    </citation>
    <scope>NUCLEOTIDE SEQUENCE [LARGE SCALE GENOMIC DNA]</scope>
    <source>
        <strain evidence="2 3">DSM 15597</strain>
    </source>
</reference>
<accession>A0A2A9CUY1</accession>
<name>A0A2A9CUY1_9ACTN</name>
<dbReference type="AlphaFoldDB" id="A0A2A9CUY1"/>
<keyword evidence="3" id="KW-1185">Reference proteome</keyword>
<sequence length="298" mass="31214">MLLAGCTPASLTPSTPPKAVVSASPSPTASAIDFTRVGAARNMIDQLIAAAGSDELLMAEVTADTVQIGVLKNGQASTWAYRDGTVGKVIGDLTYVNQATFDISRFNIDNVGAIFDAAAAVSGSSQDQALNIVDNAGGDVVMSVTTVPETKTVFFNPNGSLLKLLDFDNVDSIQTGLEEALGIRTLVYSITISASQGVQVVCTGGTNRLVHRSRGLRVPVTAVTIPGTRDLPEFSATKVDPVTIWRVVHSLRDGKRAAVDADWKVVIDDREGHGTARMHFSVGSLNVTTTLGGVTLSE</sequence>